<organism evidence="1 2">
    <name type="scientific">Candidatus Gallimonas intestinavium</name>
    <dbReference type="NCBI Taxonomy" id="2838603"/>
    <lineage>
        <taxon>Bacteria</taxon>
        <taxon>Bacillati</taxon>
        <taxon>Bacillota</taxon>
        <taxon>Clostridia</taxon>
        <taxon>Candidatus Gallimonas</taxon>
    </lineage>
</organism>
<dbReference type="PANTHER" id="PTHR10000:SF8">
    <property type="entry name" value="HAD SUPERFAMILY HYDROLASE-LIKE, TYPE 3"/>
    <property type="match status" value="1"/>
</dbReference>
<dbReference type="Gene3D" id="3.30.1240.10">
    <property type="match status" value="1"/>
</dbReference>
<dbReference type="Proteomes" id="UP000824102">
    <property type="component" value="Unassembled WGS sequence"/>
</dbReference>
<evidence type="ECO:0000313" key="2">
    <source>
        <dbReference type="Proteomes" id="UP000824102"/>
    </source>
</evidence>
<dbReference type="SUPFAM" id="SSF56784">
    <property type="entry name" value="HAD-like"/>
    <property type="match status" value="1"/>
</dbReference>
<dbReference type="InterPro" id="IPR036412">
    <property type="entry name" value="HAD-like_sf"/>
</dbReference>
<dbReference type="GO" id="GO:0016791">
    <property type="term" value="F:phosphatase activity"/>
    <property type="evidence" value="ECO:0007669"/>
    <property type="project" value="UniProtKB-ARBA"/>
</dbReference>
<dbReference type="GO" id="GO:0005829">
    <property type="term" value="C:cytosol"/>
    <property type="evidence" value="ECO:0007669"/>
    <property type="project" value="TreeGrafter"/>
</dbReference>
<dbReference type="AlphaFoldDB" id="A0A9D2JYG0"/>
<dbReference type="InterPro" id="IPR023214">
    <property type="entry name" value="HAD_sf"/>
</dbReference>
<keyword evidence="1" id="KW-0378">Hydrolase</keyword>
<name>A0A9D2JYG0_9FIRM</name>
<dbReference type="EMBL" id="DXBB01000034">
    <property type="protein sequence ID" value="HIZ72290.1"/>
    <property type="molecule type" value="Genomic_DNA"/>
</dbReference>
<dbReference type="Gene3D" id="3.40.50.1000">
    <property type="entry name" value="HAD superfamily/HAD-like"/>
    <property type="match status" value="1"/>
</dbReference>
<reference evidence="1" key="2">
    <citation type="submission" date="2021-04" db="EMBL/GenBank/DDBJ databases">
        <authorList>
            <person name="Gilroy R."/>
        </authorList>
    </citation>
    <scope>NUCLEOTIDE SEQUENCE</scope>
    <source>
        <strain evidence="1">ChiW7-2402</strain>
    </source>
</reference>
<dbReference type="Pfam" id="PF08282">
    <property type="entry name" value="Hydrolase_3"/>
    <property type="match status" value="1"/>
</dbReference>
<sequence>MRTLYLADLDGTLLTPDQTVSGRTRETLNALIERGVRISYATARSLETSSAVTRGIAFREPVIVHNGAVLADPLAKEPLSVARFSDAEKEEILSAFCACGLFPLTYSLIGGKNRFSYLWERCGEAQRAFIRTRTGGAAGSERAREIAAEERILDGDVFYFACLGEERALRPVYETLHTRYRCFYAPDIYLKAHWLEIVKRDVSKAAAALALKARLGAERLVCFGDAENDIPLFEAADECYAVENAVPALKERATGVIGSNREDSVAKKIAQLVSEEAAP</sequence>
<dbReference type="PANTHER" id="PTHR10000">
    <property type="entry name" value="PHOSPHOSERINE PHOSPHATASE"/>
    <property type="match status" value="1"/>
</dbReference>
<accession>A0A9D2JYG0</accession>
<reference evidence="1" key="1">
    <citation type="journal article" date="2021" name="PeerJ">
        <title>Extensive microbial diversity within the chicken gut microbiome revealed by metagenomics and culture.</title>
        <authorList>
            <person name="Gilroy R."/>
            <person name="Ravi A."/>
            <person name="Getino M."/>
            <person name="Pursley I."/>
            <person name="Horton D.L."/>
            <person name="Alikhan N.F."/>
            <person name="Baker D."/>
            <person name="Gharbi K."/>
            <person name="Hall N."/>
            <person name="Watson M."/>
            <person name="Adriaenssens E.M."/>
            <person name="Foster-Nyarko E."/>
            <person name="Jarju S."/>
            <person name="Secka A."/>
            <person name="Antonio M."/>
            <person name="Oren A."/>
            <person name="Chaudhuri R.R."/>
            <person name="La Ragione R."/>
            <person name="Hildebrand F."/>
            <person name="Pallen M.J."/>
        </authorList>
    </citation>
    <scope>NUCLEOTIDE SEQUENCE</scope>
    <source>
        <strain evidence="1">ChiW7-2402</strain>
    </source>
</reference>
<comment type="caution">
    <text evidence="1">The sequence shown here is derived from an EMBL/GenBank/DDBJ whole genome shotgun (WGS) entry which is preliminary data.</text>
</comment>
<proteinExistence type="predicted"/>
<evidence type="ECO:0000313" key="1">
    <source>
        <dbReference type="EMBL" id="HIZ72290.1"/>
    </source>
</evidence>
<protein>
    <submittedName>
        <fullName evidence="1">Cof-type HAD-IIB family hydrolase</fullName>
    </submittedName>
</protein>
<dbReference type="GO" id="GO:0000287">
    <property type="term" value="F:magnesium ion binding"/>
    <property type="evidence" value="ECO:0007669"/>
    <property type="project" value="TreeGrafter"/>
</dbReference>
<gene>
    <name evidence="1" type="ORF">H9964_01775</name>
</gene>